<organism evidence="2 3">
    <name type="scientific">Shinella pollutisoli</name>
    <dbReference type="NCBI Taxonomy" id="2250594"/>
    <lineage>
        <taxon>Bacteria</taxon>
        <taxon>Pseudomonadati</taxon>
        <taxon>Pseudomonadota</taxon>
        <taxon>Alphaproteobacteria</taxon>
        <taxon>Hyphomicrobiales</taxon>
        <taxon>Rhizobiaceae</taxon>
        <taxon>Shinella</taxon>
    </lineage>
</organism>
<dbReference type="Proteomes" id="UP001595377">
    <property type="component" value="Unassembled WGS sequence"/>
</dbReference>
<protein>
    <submittedName>
        <fullName evidence="2">Dihydrofolate reductase family protein</fullName>
    </submittedName>
</protein>
<accession>A0ABV7DIQ2</accession>
<keyword evidence="3" id="KW-1185">Reference proteome</keyword>
<comment type="caution">
    <text evidence="2">The sequence shown here is derived from an EMBL/GenBank/DDBJ whole genome shotgun (WGS) entry which is preliminary data.</text>
</comment>
<evidence type="ECO:0000313" key="2">
    <source>
        <dbReference type="EMBL" id="MFC3074834.1"/>
    </source>
</evidence>
<dbReference type="RefSeq" id="WP_257315165.1">
    <property type="nucleotide sequence ID" value="NZ_JANFDG010000010.1"/>
</dbReference>
<feature type="domain" description="Bacterial bifunctional deaminase-reductase C-terminal" evidence="1">
    <location>
        <begin position="3"/>
        <end position="175"/>
    </location>
</feature>
<dbReference type="PANTHER" id="PTHR38011:SF11">
    <property type="entry name" value="2,5-DIAMINO-6-RIBOSYLAMINO-4(3H)-PYRIMIDINONE 5'-PHOSPHATE REDUCTASE"/>
    <property type="match status" value="1"/>
</dbReference>
<gene>
    <name evidence="2" type="ORF">ACFOHH_17115</name>
</gene>
<dbReference type="InterPro" id="IPR002734">
    <property type="entry name" value="RibDG_C"/>
</dbReference>
<dbReference type="PANTHER" id="PTHR38011">
    <property type="entry name" value="DIHYDROFOLATE REDUCTASE FAMILY PROTEIN (AFU_ORTHOLOGUE AFUA_8G06820)"/>
    <property type="match status" value="1"/>
</dbReference>
<reference evidence="3" key="1">
    <citation type="journal article" date="2019" name="Int. J. Syst. Evol. Microbiol.">
        <title>The Global Catalogue of Microorganisms (GCM) 10K type strain sequencing project: providing services to taxonomists for standard genome sequencing and annotation.</title>
        <authorList>
            <consortium name="The Broad Institute Genomics Platform"/>
            <consortium name="The Broad Institute Genome Sequencing Center for Infectious Disease"/>
            <person name="Wu L."/>
            <person name="Ma J."/>
        </authorList>
    </citation>
    <scope>NUCLEOTIDE SEQUENCE [LARGE SCALE GENOMIC DNA]</scope>
    <source>
        <strain evidence="3">KCTC 52677</strain>
    </source>
</reference>
<name>A0ABV7DIQ2_9HYPH</name>
<dbReference type="InterPro" id="IPR024072">
    <property type="entry name" value="DHFR-like_dom_sf"/>
</dbReference>
<sequence>MASVIVWNLVSLDGFFEGEEKWDLGFHEKAWGPELEALSIEFGGKAGLLVFGRVTYEGMKAYWTTAEDETTVKAYMNALPKLVASRTLATSDWNNTEVTADIEGELARRRQALDKPIYVFGSAELVDSLLEAGLVDEIMLAVVPIRLGRGTRLFKEGSGGDLRLLESRPLSNGTVILRYAPEG</sequence>
<dbReference type="SUPFAM" id="SSF53597">
    <property type="entry name" value="Dihydrofolate reductase-like"/>
    <property type="match status" value="1"/>
</dbReference>
<evidence type="ECO:0000313" key="3">
    <source>
        <dbReference type="Proteomes" id="UP001595377"/>
    </source>
</evidence>
<evidence type="ECO:0000259" key="1">
    <source>
        <dbReference type="Pfam" id="PF01872"/>
    </source>
</evidence>
<proteinExistence type="predicted"/>
<dbReference type="InterPro" id="IPR050765">
    <property type="entry name" value="Riboflavin_Biosynth_HTPR"/>
</dbReference>
<dbReference type="Pfam" id="PF01872">
    <property type="entry name" value="RibD_C"/>
    <property type="match status" value="1"/>
</dbReference>
<dbReference type="Gene3D" id="3.40.430.10">
    <property type="entry name" value="Dihydrofolate Reductase, subunit A"/>
    <property type="match status" value="1"/>
</dbReference>
<dbReference type="EMBL" id="JBHRSP010000026">
    <property type="protein sequence ID" value="MFC3074834.1"/>
    <property type="molecule type" value="Genomic_DNA"/>
</dbReference>